<feature type="region of interest" description="Disordered" evidence="1">
    <location>
        <begin position="1"/>
        <end position="28"/>
    </location>
</feature>
<dbReference type="EMBL" id="SSSM01000005">
    <property type="protein sequence ID" value="THG29627.1"/>
    <property type="molecule type" value="Genomic_DNA"/>
</dbReference>
<protein>
    <submittedName>
        <fullName evidence="2">Uncharacterized protein</fullName>
    </submittedName>
</protein>
<evidence type="ECO:0000256" key="1">
    <source>
        <dbReference type="SAM" id="MobiDB-lite"/>
    </source>
</evidence>
<reference evidence="2 3" key="1">
    <citation type="submission" date="2019-04" db="EMBL/GenBank/DDBJ databases">
        <authorList>
            <person name="Jiang L."/>
        </authorList>
    </citation>
    <scope>NUCLEOTIDE SEQUENCE [LARGE SCALE GENOMIC DNA]</scope>
    <source>
        <strain evidence="2 3">YIM 131853</strain>
    </source>
</reference>
<organism evidence="2 3">
    <name type="scientific">Naasia lichenicola</name>
    <dbReference type="NCBI Taxonomy" id="2565933"/>
    <lineage>
        <taxon>Bacteria</taxon>
        <taxon>Bacillati</taxon>
        <taxon>Actinomycetota</taxon>
        <taxon>Actinomycetes</taxon>
        <taxon>Micrococcales</taxon>
        <taxon>Microbacteriaceae</taxon>
        <taxon>Naasia</taxon>
    </lineage>
</organism>
<dbReference type="Proteomes" id="UP000309133">
    <property type="component" value="Unassembled WGS sequence"/>
</dbReference>
<proteinExistence type="predicted"/>
<sequence length="97" mass="10958">MLEHPLDGSLPGSSPGSPSEVSRPPIDWQSEVRAVEHRRGRPLPEANVEDLRAWARAGMLPAWSREWRDGVDVTDSPELWPRELSAIRTRAGRRARQ</sequence>
<feature type="compositionally biased region" description="Low complexity" evidence="1">
    <location>
        <begin position="7"/>
        <end position="25"/>
    </location>
</feature>
<name>A0A4V3WSV9_9MICO</name>
<dbReference type="RefSeq" id="WP_136427956.1">
    <property type="nucleotide sequence ID" value="NZ_SSSM01000005.1"/>
</dbReference>
<accession>A0A4V3WSV9</accession>
<dbReference type="AlphaFoldDB" id="A0A4V3WSV9"/>
<evidence type="ECO:0000313" key="3">
    <source>
        <dbReference type="Proteomes" id="UP000309133"/>
    </source>
</evidence>
<comment type="caution">
    <text evidence="2">The sequence shown here is derived from an EMBL/GenBank/DDBJ whole genome shotgun (WGS) entry which is preliminary data.</text>
</comment>
<keyword evidence="3" id="KW-1185">Reference proteome</keyword>
<gene>
    <name evidence="2" type="ORF">E6C64_13200</name>
</gene>
<evidence type="ECO:0000313" key="2">
    <source>
        <dbReference type="EMBL" id="THG29627.1"/>
    </source>
</evidence>